<evidence type="ECO:0000256" key="1">
    <source>
        <dbReference type="SAM" id="Phobius"/>
    </source>
</evidence>
<dbReference type="AlphaFoldDB" id="A0A182QV81"/>
<keyword evidence="1" id="KW-0812">Transmembrane</keyword>
<organism evidence="2 3">
    <name type="scientific">Anopheles farauti</name>
    <dbReference type="NCBI Taxonomy" id="69004"/>
    <lineage>
        <taxon>Eukaryota</taxon>
        <taxon>Metazoa</taxon>
        <taxon>Ecdysozoa</taxon>
        <taxon>Arthropoda</taxon>
        <taxon>Hexapoda</taxon>
        <taxon>Insecta</taxon>
        <taxon>Pterygota</taxon>
        <taxon>Neoptera</taxon>
        <taxon>Endopterygota</taxon>
        <taxon>Diptera</taxon>
        <taxon>Nematocera</taxon>
        <taxon>Culicoidea</taxon>
        <taxon>Culicidae</taxon>
        <taxon>Anophelinae</taxon>
        <taxon>Anopheles</taxon>
    </lineage>
</organism>
<name>A0A182QV81_9DIPT</name>
<reference evidence="3" key="1">
    <citation type="submission" date="2014-01" db="EMBL/GenBank/DDBJ databases">
        <title>The Genome Sequence of Anopheles farauti FAR1 (V2).</title>
        <authorList>
            <consortium name="The Broad Institute Genomics Platform"/>
            <person name="Neafsey D.E."/>
            <person name="Besansky N."/>
            <person name="Howell P."/>
            <person name="Walton C."/>
            <person name="Young S.K."/>
            <person name="Zeng Q."/>
            <person name="Gargeya S."/>
            <person name="Fitzgerald M."/>
            <person name="Haas B."/>
            <person name="Abouelleil A."/>
            <person name="Allen A.W."/>
            <person name="Alvarado L."/>
            <person name="Arachchi H.M."/>
            <person name="Berlin A.M."/>
            <person name="Chapman S.B."/>
            <person name="Gainer-Dewar J."/>
            <person name="Goldberg J."/>
            <person name="Griggs A."/>
            <person name="Gujja S."/>
            <person name="Hansen M."/>
            <person name="Howarth C."/>
            <person name="Imamovic A."/>
            <person name="Ireland A."/>
            <person name="Larimer J."/>
            <person name="McCowan C."/>
            <person name="Murphy C."/>
            <person name="Pearson M."/>
            <person name="Poon T.W."/>
            <person name="Priest M."/>
            <person name="Roberts A."/>
            <person name="Saif S."/>
            <person name="Shea T."/>
            <person name="Sisk P."/>
            <person name="Sykes S."/>
            <person name="Wortman J."/>
            <person name="Nusbaum C."/>
            <person name="Birren B."/>
        </authorList>
    </citation>
    <scope>NUCLEOTIDE SEQUENCE [LARGE SCALE GENOMIC DNA]</scope>
    <source>
        <strain evidence="3">FAR1</strain>
    </source>
</reference>
<dbReference type="VEuPathDB" id="VectorBase:AFAF017548"/>
<dbReference type="EMBL" id="AXCN02000401">
    <property type="status" value="NOT_ANNOTATED_CDS"/>
    <property type="molecule type" value="Genomic_DNA"/>
</dbReference>
<proteinExistence type="predicted"/>
<sequence>MDAGRLVLQRGQLVAQHVQRIDRAALLQILEVLLLEQQKLHLAHARTVRAHLDHRLQLLQVVIRLVPVAGQHVGPELGRCRVLQAAARLGHQHFGTPLQPDILQVLPDQPHNVLIGTIELHGAVGGRGTRTTTTTSVAIRGQSIVVAVARTTIRVGRFDASIGEAAEEGFGAPAPLRLPLPPPPTPPLPLTLSFNIFRRRFERGLVSSCDVEEADRSRFGGGLLLLLLLLLVLLVQMSPTPTPGSTPTPPAPVVVLLLVRVLRRFGQPRPHYCVTDTNCSLVTLAVLLLVRFLLMLVVVVRLFGHGATPVHRQRIVLYDDAGGAVVVCRASGCCTLPPLRCQ</sequence>
<keyword evidence="1" id="KW-0472">Membrane</keyword>
<dbReference type="Proteomes" id="UP000075886">
    <property type="component" value="Unassembled WGS sequence"/>
</dbReference>
<keyword evidence="3" id="KW-1185">Reference proteome</keyword>
<keyword evidence="1" id="KW-1133">Transmembrane helix</keyword>
<protein>
    <submittedName>
        <fullName evidence="2">Uncharacterized protein</fullName>
    </submittedName>
</protein>
<dbReference type="EnsemblMetazoa" id="AFAF017548-RA">
    <property type="protein sequence ID" value="AFAF017548-PA"/>
    <property type="gene ID" value="AFAF017548"/>
</dbReference>
<accession>A0A182QV81</accession>
<reference evidence="2" key="2">
    <citation type="submission" date="2020-05" db="UniProtKB">
        <authorList>
            <consortium name="EnsemblMetazoa"/>
        </authorList>
    </citation>
    <scope>IDENTIFICATION</scope>
    <source>
        <strain evidence="2">FAR1</strain>
    </source>
</reference>
<feature type="transmembrane region" description="Helical" evidence="1">
    <location>
        <begin position="219"/>
        <end position="237"/>
    </location>
</feature>
<feature type="transmembrane region" description="Helical" evidence="1">
    <location>
        <begin position="281"/>
        <end position="304"/>
    </location>
</feature>
<evidence type="ECO:0000313" key="2">
    <source>
        <dbReference type="EnsemblMetazoa" id="AFAF017548-PA"/>
    </source>
</evidence>
<evidence type="ECO:0000313" key="3">
    <source>
        <dbReference type="Proteomes" id="UP000075886"/>
    </source>
</evidence>